<dbReference type="Pfam" id="PF01418">
    <property type="entry name" value="HTH_6"/>
    <property type="match status" value="1"/>
</dbReference>
<dbReference type="GO" id="GO:0003700">
    <property type="term" value="F:DNA-binding transcription factor activity"/>
    <property type="evidence" value="ECO:0007669"/>
    <property type="project" value="InterPro"/>
</dbReference>
<feature type="domain" description="HTH rpiR-type" evidence="4">
    <location>
        <begin position="15"/>
        <end position="91"/>
    </location>
</feature>
<evidence type="ECO:0000259" key="5">
    <source>
        <dbReference type="PROSITE" id="PS51464"/>
    </source>
</evidence>
<gene>
    <name evidence="6" type="ORF">B8X04_12975</name>
</gene>
<dbReference type="CDD" id="cd05013">
    <property type="entry name" value="SIS_RpiR"/>
    <property type="match status" value="1"/>
</dbReference>
<dbReference type="InterPro" id="IPR001347">
    <property type="entry name" value="SIS_dom"/>
</dbReference>
<evidence type="ECO:0000313" key="7">
    <source>
        <dbReference type="Proteomes" id="UP000216867"/>
    </source>
</evidence>
<dbReference type="InterPro" id="IPR047640">
    <property type="entry name" value="RpiR-like"/>
</dbReference>
<evidence type="ECO:0000256" key="2">
    <source>
        <dbReference type="ARBA" id="ARBA00023125"/>
    </source>
</evidence>
<dbReference type="SUPFAM" id="SSF46689">
    <property type="entry name" value="Homeodomain-like"/>
    <property type="match status" value="1"/>
</dbReference>
<dbReference type="GO" id="GO:1901135">
    <property type="term" value="P:carbohydrate derivative metabolic process"/>
    <property type="evidence" value="ECO:0007669"/>
    <property type="project" value="InterPro"/>
</dbReference>
<dbReference type="SUPFAM" id="SSF53697">
    <property type="entry name" value="SIS domain"/>
    <property type="match status" value="1"/>
</dbReference>
<evidence type="ECO:0000256" key="3">
    <source>
        <dbReference type="ARBA" id="ARBA00023163"/>
    </source>
</evidence>
<proteinExistence type="predicted"/>
<comment type="caution">
    <text evidence="6">The sequence shown here is derived from an EMBL/GenBank/DDBJ whole genome shotgun (WGS) entry which is preliminary data.</text>
</comment>
<dbReference type="Gene3D" id="1.10.10.10">
    <property type="entry name" value="Winged helix-like DNA-binding domain superfamily/Winged helix DNA-binding domain"/>
    <property type="match status" value="1"/>
</dbReference>
<dbReference type="PROSITE" id="PS51071">
    <property type="entry name" value="HTH_RPIR"/>
    <property type="match status" value="1"/>
</dbReference>
<dbReference type="Gene3D" id="3.40.50.10490">
    <property type="entry name" value="Glucose-6-phosphate isomerase like protein, domain 1"/>
    <property type="match status" value="1"/>
</dbReference>
<dbReference type="InterPro" id="IPR035472">
    <property type="entry name" value="RpiR-like_SIS"/>
</dbReference>
<dbReference type="GO" id="GO:0003677">
    <property type="term" value="F:DNA binding"/>
    <property type="evidence" value="ECO:0007669"/>
    <property type="project" value="UniProtKB-KW"/>
</dbReference>
<dbReference type="PROSITE" id="PS51464">
    <property type="entry name" value="SIS"/>
    <property type="match status" value="1"/>
</dbReference>
<protein>
    <recommendedName>
        <fullName evidence="8">RpiR family transcriptional regulator</fullName>
    </recommendedName>
</protein>
<dbReference type="GO" id="GO:0097367">
    <property type="term" value="F:carbohydrate derivative binding"/>
    <property type="evidence" value="ECO:0007669"/>
    <property type="project" value="InterPro"/>
</dbReference>
<keyword evidence="2" id="KW-0238">DNA-binding</keyword>
<reference evidence="6 7" key="1">
    <citation type="submission" date="2017-04" db="EMBL/GenBank/DDBJ databases">
        <title>Kefir bacterial isolates.</title>
        <authorList>
            <person name="Kim Y."/>
            <person name="Blasche S."/>
            <person name="Patil K.R."/>
        </authorList>
    </citation>
    <scope>NUCLEOTIDE SEQUENCE [LARGE SCALE GENOMIC DNA]</scope>
    <source>
        <strain evidence="6 7">OG2</strain>
    </source>
</reference>
<dbReference type="EMBL" id="NCWY01000011">
    <property type="protein sequence ID" value="PAK94912.1"/>
    <property type="molecule type" value="Genomic_DNA"/>
</dbReference>
<accession>A0A269ZAT2</accession>
<dbReference type="InterPro" id="IPR000281">
    <property type="entry name" value="HTH_RpiR"/>
</dbReference>
<feature type="domain" description="SIS" evidence="5">
    <location>
        <begin position="135"/>
        <end position="271"/>
    </location>
</feature>
<evidence type="ECO:0000256" key="1">
    <source>
        <dbReference type="ARBA" id="ARBA00023015"/>
    </source>
</evidence>
<name>A0A269ZAT2_9MICO</name>
<keyword evidence="1" id="KW-0805">Transcription regulation</keyword>
<dbReference type="PANTHER" id="PTHR30514:SF18">
    <property type="entry name" value="RPIR-FAMILY TRANSCRIPTIONAL REGULATOR"/>
    <property type="match status" value="1"/>
</dbReference>
<sequence length="293" mass="30856">MTAVSVARGDSVNIIATWLEGLISRRKLSPGSVAVLRAIGADPERASYCSGAALAEAAGVNIATVVRAAQAIGFSGWPELSTEVRNRFLSSLDPDKHFARNATTTKKPSLEPLARDVELIHLLAETLTEEAIDDVATVISDAQSTVVLATGAYVAPGAVLAHNGLALGYRIVLSDGSATSMINDVRRLGPGDCLLTFSIWRTDANLVPLCEYAKARGVRIVVIADQRSKLAELADRLILVPSEGAGPMASVTCAVSVVQCVVSALANLDPERSEAKLEELQRLWTLTGAVVSD</sequence>
<dbReference type="Proteomes" id="UP000216867">
    <property type="component" value="Unassembled WGS sequence"/>
</dbReference>
<keyword evidence="3" id="KW-0804">Transcription</keyword>
<evidence type="ECO:0000313" key="6">
    <source>
        <dbReference type="EMBL" id="PAK94912.1"/>
    </source>
</evidence>
<dbReference type="PANTHER" id="PTHR30514">
    <property type="entry name" value="GLUCOKINASE"/>
    <property type="match status" value="1"/>
</dbReference>
<dbReference type="InterPro" id="IPR046348">
    <property type="entry name" value="SIS_dom_sf"/>
</dbReference>
<dbReference type="InterPro" id="IPR009057">
    <property type="entry name" value="Homeodomain-like_sf"/>
</dbReference>
<dbReference type="AlphaFoldDB" id="A0A269ZAT2"/>
<evidence type="ECO:0008006" key="8">
    <source>
        <dbReference type="Google" id="ProtNLM"/>
    </source>
</evidence>
<organism evidence="6 7">
    <name type="scientific">Brevibacterium casei</name>
    <dbReference type="NCBI Taxonomy" id="33889"/>
    <lineage>
        <taxon>Bacteria</taxon>
        <taxon>Bacillati</taxon>
        <taxon>Actinomycetota</taxon>
        <taxon>Actinomycetes</taxon>
        <taxon>Micrococcales</taxon>
        <taxon>Brevibacteriaceae</taxon>
        <taxon>Brevibacterium</taxon>
    </lineage>
</organism>
<evidence type="ECO:0000259" key="4">
    <source>
        <dbReference type="PROSITE" id="PS51071"/>
    </source>
</evidence>
<dbReference type="InterPro" id="IPR036388">
    <property type="entry name" value="WH-like_DNA-bd_sf"/>
</dbReference>